<dbReference type="Proteomes" id="UP000799755">
    <property type="component" value="Unassembled WGS sequence"/>
</dbReference>
<proteinExistence type="predicted"/>
<dbReference type="EMBL" id="MU003547">
    <property type="protein sequence ID" value="KAF2463703.1"/>
    <property type="molecule type" value="Genomic_DNA"/>
</dbReference>
<sequence>MSSIKPTYFLTPPRPYPPSGPIRLGGIIPSPTLPDEPLHIPSVPESHEISSFNEKNWSGSHVRTSSSRFGIWTSFLQMILSVGGDISVTSKSEINEAWSVDNMCTMSFVPSQAFIEKSVQAEQVRHYIIENRWREKIYMITGVMIASGATTFRESLEERGLFISVGVDATAWTGVPISLGPEAKWKKNEVVGRRSEQQDDFVFAFRVREIRVRRKGGVKSTRAFNKGALFG</sequence>
<comment type="caution">
    <text evidence="1">The sequence shown here is derived from an EMBL/GenBank/DDBJ whole genome shotgun (WGS) entry which is preliminary data.</text>
</comment>
<keyword evidence="2" id="KW-1185">Reference proteome</keyword>
<protein>
    <submittedName>
        <fullName evidence="1">Uncharacterized protein</fullName>
    </submittedName>
</protein>
<feature type="non-terminal residue" evidence="1">
    <location>
        <position position="231"/>
    </location>
</feature>
<evidence type="ECO:0000313" key="1">
    <source>
        <dbReference type="EMBL" id="KAF2463703.1"/>
    </source>
</evidence>
<reference evidence="1" key="1">
    <citation type="journal article" date="2020" name="Stud. Mycol.">
        <title>101 Dothideomycetes genomes: a test case for predicting lifestyles and emergence of pathogens.</title>
        <authorList>
            <person name="Haridas S."/>
            <person name="Albert R."/>
            <person name="Binder M."/>
            <person name="Bloem J."/>
            <person name="Labutti K."/>
            <person name="Salamov A."/>
            <person name="Andreopoulos B."/>
            <person name="Baker S."/>
            <person name="Barry K."/>
            <person name="Bills G."/>
            <person name="Bluhm B."/>
            <person name="Cannon C."/>
            <person name="Castanera R."/>
            <person name="Culley D."/>
            <person name="Daum C."/>
            <person name="Ezra D."/>
            <person name="Gonzalez J."/>
            <person name="Henrissat B."/>
            <person name="Kuo A."/>
            <person name="Liang C."/>
            <person name="Lipzen A."/>
            <person name="Lutzoni F."/>
            <person name="Magnuson J."/>
            <person name="Mondo S."/>
            <person name="Nolan M."/>
            <person name="Ohm R."/>
            <person name="Pangilinan J."/>
            <person name="Park H.-J."/>
            <person name="Ramirez L."/>
            <person name="Alfaro M."/>
            <person name="Sun H."/>
            <person name="Tritt A."/>
            <person name="Yoshinaga Y."/>
            <person name="Zwiers L.-H."/>
            <person name="Turgeon B."/>
            <person name="Goodwin S."/>
            <person name="Spatafora J."/>
            <person name="Crous P."/>
            <person name="Grigoriev I."/>
        </authorList>
    </citation>
    <scope>NUCLEOTIDE SEQUENCE</scope>
    <source>
        <strain evidence="1">ATCC 200398</strain>
    </source>
</reference>
<name>A0ACB6QAT4_9PLEO</name>
<organism evidence="1 2">
    <name type="scientific">Lindgomyces ingoldianus</name>
    <dbReference type="NCBI Taxonomy" id="673940"/>
    <lineage>
        <taxon>Eukaryota</taxon>
        <taxon>Fungi</taxon>
        <taxon>Dikarya</taxon>
        <taxon>Ascomycota</taxon>
        <taxon>Pezizomycotina</taxon>
        <taxon>Dothideomycetes</taxon>
        <taxon>Pleosporomycetidae</taxon>
        <taxon>Pleosporales</taxon>
        <taxon>Lindgomycetaceae</taxon>
        <taxon>Lindgomyces</taxon>
    </lineage>
</organism>
<evidence type="ECO:0000313" key="2">
    <source>
        <dbReference type="Proteomes" id="UP000799755"/>
    </source>
</evidence>
<accession>A0ACB6QAT4</accession>
<gene>
    <name evidence="1" type="ORF">BDR25DRAFT_205558</name>
</gene>